<organism evidence="1 2">
    <name type="scientific">Durusdinium trenchii</name>
    <dbReference type="NCBI Taxonomy" id="1381693"/>
    <lineage>
        <taxon>Eukaryota</taxon>
        <taxon>Sar</taxon>
        <taxon>Alveolata</taxon>
        <taxon>Dinophyceae</taxon>
        <taxon>Suessiales</taxon>
        <taxon>Symbiodiniaceae</taxon>
        <taxon>Durusdinium</taxon>
    </lineage>
</organism>
<dbReference type="EMBL" id="CAXAMM010028069">
    <property type="protein sequence ID" value="CAK9062125.1"/>
    <property type="molecule type" value="Genomic_DNA"/>
</dbReference>
<proteinExistence type="predicted"/>
<evidence type="ECO:0000313" key="1">
    <source>
        <dbReference type="EMBL" id="CAK9062125.1"/>
    </source>
</evidence>
<keyword evidence="2" id="KW-1185">Reference proteome</keyword>
<evidence type="ECO:0000313" key="2">
    <source>
        <dbReference type="Proteomes" id="UP001642464"/>
    </source>
</evidence>
<protein>
    <submittedName>
        <fullName evidence="1">Uncharacterized protein</fullName>
    </submittedName>
</protein>
<gene>
    <name evidence="1" type="ORF">SCF082_LOCUS32426</name>
</gene>
<name>A0ABP0NEB0_9DINO</name>
<sequence>MQGIQEDGYESAEEEFHLTTSGEFCDGASRTRAMPMEELELEELKLWDQEELELSRAQGGAVLAPPAVEVAALLRHVPPSLRHRYCARLRAEAQRRRAATRTWSRLSDGRSKSTRTWSITTLSPWSIVFLTAALWNSVNGMAWMGGMGSTGKITDIERAWPDRLMNDANVSNQSASIDSFRLIGSGCPDALKKAEDEAISLEVITRRDIMGYNQMLASIHDWTTTLTTRVQRPIARCLKMEGPRFLNLVQDLRSSLLAAHARAARARAQVTMERNARIFLSEA</sequence>
<comment type="caution">
    <text evidence="1">The sequence shown here is derived from an EMBL/GenBank/DDBJ whole genome shotgun (WGS) entry which is preliminary data.</text>
</comment>
<accession>A0ABP0NEB0</accession>
<reference evidence="1 2" key="1">
    <citation type="submission" date="2024-02" db="EMBL/GenBank/DDBJ databases">
        <authorList>
            <person name="Chen Y."/>
            <person name="Shah S."/>
            <person name="Dougan E. K."/>
            <person name="Thang M."/>
            <person name="Chan C."/>
        </authorList>
    </citation>
    <scope>NUCLEOTIDE SEQUENCE [LARGE SCALE GENOMIC DNA]</scope>
</reference>
<dbReference type="Proteomes" id="UP001642464">
    <property type="component" value="Unassembled WGS sequence"/>
</dbReference>